<keyword evidence="9 10" id="KW-0275">Fatty acid biosynthesis</keyword>
<keyword evidence="5 10" id="KW-0276">Fatty acid metabolism</keyword>
<proteinExistence type="inferred from homology"/>
<dbReference type="GO" id="GO:0034626">
    <property type="term" value="P:fatty acid elongation, polyunsaturated fatty acid"/>
    <property type="evidence" value="ECO:0007669"/>
    <property type="project" value="TreeGrafter"/>
</dbReference>
<keyword evidence="2 10" id="KW-0444">Lipid biosynthesis</keyword>
<keyword evidence="3 10" id="KW-0808">Transferase</keyword>
<dbReference type="InterPro" id="IPR002076">
    <property type="entry name" value="ELO_fam"/>
</dbReference>
<feature type="transmembrane region" description="Helical" evidence="10">
    <location>
        <begin position="100"/>
        <end position="120"/>
    </location>
</feature>
<evidence type="ECO:0000256" key="9">
    <source>
        <dbReference type="ARBA" id="ARBA00023160"/>
    </source>
</evidence>
<dbReference type="GO" id="GO:0034625">
    <property type="term" value="P:fatty acid elongation, monounsaturated fatty acid"/>
    <property type="evidence" value="ECO:0007669"/>
    <property type="project" value="TreeGrafter"/>
</dbReference>
<keyword evidence="8 10" id="KW-0472">Membrane</keyword>
<dbReference type="PANTHER" id="PTHR11157">
    <property type="entry name" value="FATTY ACID ACYL TRANSFERASE-RELATED"/>
    <property type="match status" value="1"/>
</dbReference>
<sequence length="224" mass="25906">MRKKYDQVSTLHVIHHGIMPMSVWFGVKFTPGGHSTFFGLLNTFVHIIMYSYYMLAAIGPQMQKYLWWKKYLTVLQMIQFIMVFIHASQLLFIECDYPKAFAWIILLHAVMFYFLFYNFYQQSYKKREDKKKVAQKKKDDDDRANNRPVDVPQQSADPTFQNQAKSFWSNLTSTPCFLPAVTDSDSCEEMYSRPPVNSAARSAFISDGSGTFGNRAFVSKSASA</sequence>
<evidence type="ECO:0000256" key="4">
    <source>
        <dbReference type="ARBA" id="ARBA00022692"/>
    </source>
</evidence>
<evidence type="ECO:0000256" key="6">
    <source>
        <dbReference type="ARBA" id="ARBA00022989"/>
    </source>
</evidence>
<dbReference type="AlphaFoldDB" id="A0A2S2NHA2"/>
<accession>A0A2S2NHA2</accession>
<feature type="region of interest" description="Disordered" evidence="11">
    <location>
        <begin position="130"/>
        <end position="158"/>
    </location>
</feature>
<dbReference type="Pfam" id="PF01151">
    <property type="entry name" value="ELO"/>
    <property type="match status" value="1"/>
</dbReference>
<organism evidence="12">
    <name type="scientific">Schizaphis graminum</name>
    <name type="common">Green bug aphid</name>
    <dbReference type="NCBI Taxonomy" id="13262"/>
    <lineage>
        <taxon>Eukaryota</taxon>
        <taxon>Metazoa</taxon>
        <taxon>Ecdysozoa</taxon>
        <taxon>Arthropoda</taxon>
        <taxon>Hexapoda</taxon>
        <taxon>Insecta</taxon>
        <taxon>Pterygota</taxon>
        <taxon>Neoptera</taxon>
        <taxon>Paraneoptera</taxon>
        <taxon>Hemiptera</taxon>
        <taxon>Sternorrhyncha</taxon>
        <taxon>Aphidomorpha</taxon>
        <taxon>Aphidoidea</taxon>
        <taxon>Aphididae</taxon>
        <taxon>Aphidini</taxon>
        <taxon>Schizaphis</taxon>
    </lineage>
</organism>
<evidence type="ECO:0000256" key="2">
    <source>
        <dbReference type="ARBA" id="ARBA00022516"/>
    </source>
</evidence>
<dbReference type="PANTHER" id="PTHR11157:SF69">
    <property type="entry name" value="ELONGATION OF VERY LONG CHAIN FATTY ACIDS PROTEIN 7"/>
    <property type="match status" value="1"/>
</dbReference>
<dbReference type="EMBL" id="GGMR01003955">
    <property type="protein sequence ID" value="MBY16574.1"/>
    <property type="molecule type" value="Transcribed_RNA"/>
</dbReference>
<dbReference type="GO" id="GO:0042761">
    <property type="term" value="P:very long-chain fatty acid biosynthetic process"/>
    <property type="evidence" value="ECO:0007669"/>
    <property type="project" value="TreeGrafter"/>
</dbReference>
<comment type="subcellular location">
    <subcellularLocation>
        <location evidence="1">Membrane</location>
        <topology evidence="1">Multi-pass membrane protein</topology>
    </subcellularLocation>
</comment>
<keyword evidence="4 10" id="KW-0812">Transmembrane</keyword>
<reference evidence="12" key="1">
    <citation type="submission" date="2018-04" db="EMBL/GenBank/DDBJ databases">
        <title>Transcriptome of Schizaphis graminum biotype I.</title>
        <authorList>
            <person name="Scully E.D."/>
            <person name="Geib S.M."/>
            <person name="Palmer N.A."/>
            <person name="Koch K."/>
            <person name="Bradshaw J."/>
            <person name="Heng-Moss T."/>
            <person name="Sarath G."/>
        </authorList>
    </citation>
    <scope>NUCLEOTIDE SEQUENCE</scope>
</reference>
<evidence type="ECO:0000313" key="12">
    <source>
        <dbReference type="EMBL" id="MBY16574.1"/>
    </source>
</evidence>
<gene>
    <name evidence="12" type="ORF">g.21141</name>
</gene>
<dbReference type="GO" id="GO:0030148">
    <property type="term" value="P:sphingolipid biosynthetic process"/>
    <property type="evidence" value="ECO:0007669"/>
    <property type="project" value="TreeGrafter"/>
</dbReference>
<dbReference type="EC" id="2.3.1.199" evidence="10"/>
<evidence type="ECO:0000256" key="7">
    <source>
        <dbReference type="ARBA" id="ARBA00023098"/>
    </source>
</evidence>
<evidence type="ECO:0000256" key="3">
    <source>
        <dbReference type="ARBA" id="ARBA00022679"/>
    </source>
</evidence>
<evidence type="ECO:0000256" key="8">
    <source>
        <dbReference type="ARBA" id="ARBA00023136"/>
    </source>
</evidence>
<feature type="transmembrane region" description="Helical" evidence="10">
    <location>
        <begin position="37"/>
        <end position="59"/>
    </location>
</feature>
<name>A0A2S2NHA2_SCHGA</name>
<evidence type="ECO:0000256" key="5">
    <source>
        <dbReference type="ARBA" id="ARBA00022832"/>
    </source>
</evidence>
<comment type="similarity">
    <text evidence="10">Belongs to the ELO family.</text>
</comment>
<dbReference type="GO" id="GO:0009922">
    <property type="term" value="F:fatty acid elongase activity"/>
    <property type="evidence" value="ECO:0007669"/>
    <property type="project" value="UniProtKB-EC"/>
</dbReference>
<keyword evidence="7 10" id="KW-0443">Lipid metabolism</keyword>
<dbReference type="GO" id="GO:0005789">
    <property type="term" value="C:endoplasmic reticulum membrane"/>
    <property type="evidence" value="ECO:0007669"/>
    <property type="project" value="TreeGrafter"/>
</dbReference>
<evidence type="ECO:0000256" key="1">
    <source>
        <dbReference type="ARBA" id="ARBA00004141"/>
    </source>
</evidence>
<keyword evidence="6 10" id="KW-1133">Transmembrane helix</keyword>
<comment type="catalytic activity">
    <reaction evidence="10">
        <text>a very-long-chain acyl-CoA + malonyl-CoA + H(+) = a very-long-chain 3-oxoacyl-CoA + CO2 + CoA</text>
        <dbReference type="Rhea" id="RHEA:32727"/>
        <dbReference type="ChEBI" id="CHEBI:15378"/>
        <dbReference type="ChEBI" id="CHEBI:16526"/>
        <dbReference type="ChEBI" id="CHEBI:57287"/>
        <dbReference type="ChEBI" id="CHEBI:57384"/>
        <dbReference type="ChEBI" id="CHEBI:90725"/>
        <dbReference type="ChEBI" id="CHEBI:90736"/>
        <dbReference type="EC" id="2.3.1.199"/>
    </reaction>
</comment>
<protein>
    <recommendedName>
        <fullName evidence="10">Elongation of very long chain fatty acids protein</fullName>
        <ecNumber evidence="10">2.3.1.199</ecNumber>
    </recommendedName>
    <alternativeName>
        <fullName evidence="10">Very-long-chain 3-oxoacyl-CoA synthase</fullName>
    </alternativeName>
</protein>
<feature type="compositionally biased region" description="Basic and acidic residues" evidence="11">
    <location>
        <begin position="130"/>
        <end position="145"/>
    </location>
</feature>
<feature type="transmembrane region" description="Helical" evidence="10">
    <location>
        <begin position="71"/>
        <end position="88"/>
    </location>
</feature>
<evidence type="ECO:0000256" key="11">
    <source>
        <dbReference type="SAM" id="MobiDB-lite"/>
    </source>
</evidence>
<feature type="transmembrane region" description="Helical" evidence="10">
    <location>
        <begin position="12"/>
        <end position="31"/>
    </location>
</feature>
<comment type="caution">
    <text evidence="10">Lacks conserved residue(s) required for the propagation of feature annotation.</text>
</comment>
<evidence type="ECO:0000256" key="10">
    <source>
        <dbReference type="RuleBase" id="RU361115"/>
    </source>
</evidence>
<dbReference type="GO" id="GO:0019367">
    <property type="term" value="P:fatty acid elongation, saturated fatty acid"/>
    <property type="evidence" value="ECO:0007669"/>
    <property type="project" value="TreeGrafter"/>
</dbReference>